<evidence type="ECO:0000313" key="2">
    <source>
        <dbReference type="Proteomes" id="UP001239111"/>
    </source>
</evidence>
<proteinExistence type="predicted"/>
<dbReference type="Proteomes" id="UP001239111">
    <property type="component" value="Chromosome 3"/>
</dbReference>
<organism evidence="1 2">
    <name type="scientific">Eretmocerus hayati</name>
    <dbReference type="NCBI Taxonomy" id="131215"/>
    <lineage>
        <taxon>Eukaryota</taxon>
        <taxon>Metazoa</taxon>
        <taxon>Ecdysozoa</taxon>
        <taxon>Arthropoda</taxon>
        <taxon>Hexapoda</taxon>
        <taxon>Insecta</taxon>
        <taxon>Pterygota</taxon>
        <taxon>Neoptera</taxon>
        <taxon>Endopterygota</taxon>
        <taxon>Hymenoptera</taxon>
        <taxon>Apocrita</taxon>
        <taxon>Proctotrupomorpha</taxon>
        <taxon>Chalcidoidea</taxon>
        <taxon>Aphelinidae</taxon>
        <taxon>Aphelininae</taxon>
        <taxon>Eretmocerus</taxon>
    </lineage>
</organism>
<gene>
    <name evidence="1" type="ORF">QAD02_000624</name>
</gene>
<accession>A0ACC2NDY5</accession>
<protein>
    <submittedName>
        <fullName evidence="1">Uncharacterized protein</fullName>
    </submittedName>
</protein>
<sequence>MDITKFKNSMSPSKRLLTSVILLFVVQYWSPVFSSVIRENECKGVYDKSIFAKLDRICVDCYNLFREPQLHNQCRHKCFTTDYFEGCIDVLMLQDQKEKIKKWVAQIHGAVIGTELK</sequence>
<reference evidence="1" key="1">
    <citation type="submission" date="2023-04" db="EMBL/GenBank/DDBJ databases">
        <title>A chromosome-level genome assembly of the parasitoid wasp Eretmocerus hayati.</title>
        <authorList>
            <person name="Zhong Y."/>
            <person name="Liu S."/>
            <person name="Liu Y."/>
        </authorList>
    </citation>
    <scope>NUCLEOTIDE SEQUENCE</scope>
    <source>
        <strain evidence="1">ZJU_SS_LIU_2023</strain>
    </source>
</reference>
<keyword evidence="2" id="KW-1185">Reference proteome</keyword>
<dbReference type="EMBL" id="CM056743">
    <property type="protein sequence ID" value="KAJ8669365.1"/>
    <property type="molecule type" value="Genomic_DNA"/>
</dbReference>
<name>A0ACC2NDY5_9HYME</name>
<comment type="caution">
    <text evidence="1">The sequence shown here is derived from an EMBL/GenBank/DDBJ whole genome shotgun (WGS) entry which is preliminary data.</text>
</comment>
<evidence type="ECO:0000313" key="1">
    <source>
        <dbReference type="EMBL" id="KAJ8669365.1"/>
    </source>
</evidence>